<dbReference type="Proteomes" id="UP000239156">
    <property type="component" value="Unassembled WGS sequence"/>
</dbReference>
<dbReference type="AlphaFoldDB" id="A0A2S4W4U2"/>
<sequence>MLTKSLILLLLLQVFHQSSAIPNEVVGLARNLNEKESSVVVNGSCVPSLKKRSFQGGFARTLKKIRSSKPGRKSKSVELKGSESVAGGPEDVSAVADGGRDLKSEDAQSQLERYRQERAEAYRKQQLQSEPEDPQSPPPPHPEPHSGPLPLPETDDLVGEPGSGGGRGANQETLGSHPPVPVEGPPSSSHMMPEDNSLVRPPLACHPPDRLLEGFDTHEEFVAAQASALGIFAQLRDTAVPDPTSHASVGTHPAVEPFKGHVGNFHPQAQGAFPPYQLPDPNSEEEYRVLLASQASALETYSQGRETRTHGYTTVDPFERHVGNPYPHARGGFPVNQHAENPGYYQAARPAQVSTLENYSQIGGGRVHAPHSKPATPWILWFVLVHFLVLMWGKGYLG</sequence>
<organism evidence="1 2">
    <name type="scientific">Puccinia striiformis</name>
    <dbReference type="NCBI Taxonomy" id="27350"/>
    <lineage>
        <taxon>Eukaryota</taxon>
        <taxon>Fungi</taxon>
        <taxon>Dikarya</taxon>
        <taxon>Basidiomycota</taxon>
        <taxon>Pucciniomycotina</taxon>
        <taxon>Pucciniomycetes</taxon>
        <taxon>Pucciniales</taxon>
        <taxon>Pucciniaceae</taxon>
        <taxon>Puccinia</taxon>
    </lineage>
</organism>
<dbReference type="VEuPathDB" id="FungiDB:PSTT_01039"/>
<name>A0A2S4W4U2_9BASI</name>
<gene>
    <name evidence="1" type="ORF">PSTT_01039</name>
</gene>
<dbReference type="EMBL" id="PKSL01000005">
    <property type="protein sequence ID" value="POW16801.1"/>
    <property type="molecule type" value="Genomic_DNA"/>
</dbReference>
<evidence type="ECO:0000313" key="2">
    <source>
        <dbReference type="Proteomes" id="UP000239156"/>
    </source>
</evidence>
<evidence type="ECO:0000313" key="1">
    <source>
        <dbReference type="EMBL" id="POW16801.1"/>
    </source>
</evidence>
<accession>A0A2S4W4U2</accession>
<dbReference type="VEuPathDB" id="FungiDB:PSHT_02720"/>
<comment type="caution">
    <text evidence="1">The sequence shown here is derived from an EMBL/GenBank/DDBJ whole genome shotgun (WGS) entry which is preliminary data.</text>
</comment>
<proteinExistence type="predicted"/>
<protein>
    <submittedName>
        <fullName evidence="1">Uncharacterized protein</fullName>
    </submittedName>
</protein>
<reference evidence="1" key="1">
    <citation type="submission" date="2017-12" db="EMBL/GenBank/DDBJ databases">
        <title>Gene loss provides genomic basis for host adaptation in cereal stripe rust fungi.</title>
        <authorList>
            <person name="Xia C."/>
        </authorList>
    </citation>
    <scope>NUCLEOTIDE SEQUENCE [LARGE SCALE GENOMIC DNA]</scope>
    <source>
        <strain evidence="1">93-210</strain>
    </source>
</reference>
<keyword evidence="2" id="KW-1185">Reference proteome</keyword>